<evidence type="ECO:0000313" key="1">
    <source>
        <dbReference type="EMBL" id="CAG8958970.1"/>
    </source>
</evidence>
<keyword evidence="2" id="KW-1185">Reference proteome</keyword>
<accession>A0A9N9PX53</accession>
<evidence type="ECO:0000313" key="2">
    <source>
        <dbReference type="Proteomes" id="UP000696280"/>
    </source>
</evidence>
<dbReference type="AlphaFoldDB" id="A0A9N9PX53"/>
<sequence length="145" mass="17071">MGDPLLRSLESVHHELLRRLRTIWLHPHRGLTFHQSTSKRNVENLRIPYPLPTPLILRTVGLLNRSTNIQPNMETEPHPFIWSPSSGFRLRDASRDPLVVARPRPLNAILTLGVSSWPMKRQRSQRKKIRHTNRRFHLYAPYQVK</sequence>
<organism evidence="1 2">
    <name type="scientific">Hymenoscyphus fraxineus</name>
    <dbReference type="NCBI Taxonomy" id="746836"/>
    <lineage>
        <taxon>Eukaryota</taxon>
        <taxon>Fungi</taxon>
        <taxon>Dikarya</taxon>
        <taxon>Ascomycota</taxon>
        <taxon>Pezizomycotina</taxon>
        <taxon>Leotiomycetes</taxon>
        <taxon>Helotiales</taxon>
        <taxon>Helotiaceae</taxon>
        <taxon>Hymenoscyphus</taxon>
    </lineage>
</organism>
<protein>
    <submittedName>
        <fullName evidence="1">Uncharacterized protein</fullName>
    </submittedName>
</protein>
<proteinExistence type="predicted"/>
<gene>
    <name evidence="1" type="ORF">HYFRA_00012127</name>
</gene>
<dbReference type="EMBL" id="CAJVRL010000087">
    <property type="protein sequence ID" value="CAG8958970.1"/>
    <property type="molecule type" value="Genomic_DNA"/>
</dbReference>
<name>A0A9N9PX53_9HELO</name>
<comment type="caution">
    <text evidence="1">The sequence shown here is derived from an EMBL/GenBank/DDBJ whole genome shotgun (WGS) entry which is preliminary data.</text>
</comment>
<reference evidence="1" key="1">
    <citation type="submission" date="2021-07" db="EMBL/GenBank/DDBJ databases">
        <authorList>
            <person name="Durling M."/>
        </authorList>
    </citation>
    <scope>NUCLEOTIDE SEQUENCE</scope>
</reference>
<dbReference type="Proteomes" id="UP000696280">
    <property type="component" value="Unassembled WGS sequence"/>
</dbReference>